<feature type="domain" description="Glutamine amidotransferase" evidence="1">
    <location>
        <begin position="21"/>
        <end position="176"/>
    </location>
</feature>
<dbReference type="InterPro" id="IPR017926">
    <property type="entry name" value="GATASE"/>
</dbReference>
<dbReference type="Gene3D" id="3.40.50.880">
    <property type="match status" value="1"/>
</dbReference>
<name>A0A0P1IAE0_9RHOB</name>
<keyword evidence="3" id="KW-1185">Reference proteome</keyword>
<dbReference type="Pfam" id="PF00117">
    <property type="entry name" value="GATase"/>
    <property type="match status" value="1"/>
</dbReference>
<protein>
    <submittedName>
        <fullName evidence="2">GMP synthase [glutamine-hydrolyzing]</fullName>
        <ecNumber evidence="2">6.3.5.2</ecNumber>
    </submittedName>
</protein>
<evidence type="ECO:0000313" key="3">
    <source>
        <dbReference type="Proteomes" id="UP000051870"/>
    </source>
</evidence>
<sequence>MKIGILQTGHAPDELKPLLGDYADMFQDLLHEQGFEYEVHNVVDNEFPASAVDADGWLITGSKHGAYEDHDWIPPLEDLIRAIVESGRPLIGVCFGHQIIAQALGGKVEKYKGGWAVGRQTYDFGGVEMAFNAWHQDQVVERPEGTIVLASNDFCENAVLLYGDRVLTIQPHPEFDAPMIDGLINTRGKGVVPDDLLQTATEHLLEDVDNETFADQMADFFRRERS</sequence>
<dbReference type="GO" id="GO:0005829">
    <property type="term" value="C:cytosol"/>
    <property type="evidence" value="ECO:0007669"/>
    <property type="project" value="TreeGrafter"/>
</dbReference>
<dbReference type="EMBL" id="CYTW01000002">
    <property type="protein sequence ID" value="CUK01568.1"/>
    <property type="molecule type" value="Genomic_DNA"/>
</dbReference>
<dbReference type="PANTHER" id="PTHR42695">
    <property type="entry name" value="GLUTAMINE AMIDOTRANSFERASE YLR126C-RELATED"/>
    <property type="match status" value="1"/>
</dbReference>
<dbReference type="RefSeq" id="WP_058311638.1">
    <property type="nucleotide sequence ID" value="NZ_CYTW01000002.1"/>
</dbReference>
<organism evidence="2 3">
    <name type="scientific">Shimia thalassica</name>
    <dbReference type="NCBI Taxonomy" id="1715693"/>
    <lineage>
        <taxon>Bacteria</taxon>
        <taxon>Pseudomonadati</taxon>
        <taxon>Pseudomonadota</taxon>
        <taxon>Alphaproteobacteria</taxon>
        <taxon>Rhodobacterales</taxon>
        <taxon>Roseobacteraceae</taxon>
    </lineage>
</organism>
<keyword evidence="2" id="KW-0436">Ligase</keyword>
<accession>A0A0P1IAE0</accession>
<dbReference type="GeneID" id="83881490"/>
<evidence type="ECO:0000313" key="2">
    <source>
        <dbReference type="EMBL" id="CUK01568.1"/>
    </source>
</evidence>
<dbReference type="GO" id="GO:0003922">
    <property type="term" value="F:GMP synthase (glutamine-hydrolyzing) activity"/>
    <property type="evidence" value="ECO:0007669"/>
    <property type="project" value="UniProtKB-EC"/>
</dbReference>
<dbReference type="PANTHER" id="PTHR42695:SF5">
    <property type="entry name" value="GLUTAMINE AMIDOTRANSFERASE YLR126C-RELATED"/>
    <property type="match status" value="1"/>
</dbReference>
<dbReference type="PROSITE" id="PS51273">
    <property type="entry name" value="GATASE_TYPE_1"/>
    <property type="match status" value="1"/>
</dbReference>
<reference evidence="2" key="1">
    <citation type="submission" date="2015-09" db="EMBL/GenBank/DDBJ databases">
        <authorList>
            <consortium name="Swine Surveillance"/>
        </authorList>
    </citation>
    <scope>NUCLEOTIDE SEQUENCE [LARGE SCALE GENOMIC DNA]</scope>
    <source>
        <strain evidence="2">CECT 7735</strain>
    </source>
</reference>
<dbReference type="STRING" id="1715693.PH7735_02470"/>
<dbReference type="CDD" id="cd01741">
    <property type="entry name" value="GATase1_1"/>
    <property type="match status" value="1"/>
</dbReference>
<dbReference type="Proteomes" id="UP000051870">
    <property type="component" value="Unassembled WGS sequence"/>
</dbReference>
<dbReference type="InterPro" id="IPR044992">
    <property type="entry name" value="ChyE-like"/>
</dbReference>
<dbReference type="EC" id="6.3.5.2" evidence="2"/>
<evidence type="ECO:0000259" key="1">
    <source>
        <dbReference type="Pfam" id="PF00117"/>
    </source>
</evidence>
<dbReference type="InterPro" id="IPR029062">
    <property type="entry name" value="Class_I_gatase-like"/>
</dbReference>
<gene>
    <name evidence="2" type="primary">guaA_4</name>
    <name evidence="2" type="ORF">PH7735_02470</name>
</gene>
<proteinExistence type="predicted"/>
<dbReference type="SUPFAM" id="SSF52317">
    <property type="entry name" value="Class I glutamine amidotransferase-like"/>
    <property type="match status" value="1"/>
</dbReference>
<dbReference type="AlphaFoldDB" id="A0A0P1IAE0"/>